<feature type="transmembrane region" description="Helical" evidence="2">
    <location>
        <begin position="228"/>
        <end position="246"/>
    </location>
</feature>
<keyword evidence="2" id="KW-0812">Transmembrane</keyword>
<dbReference type="Gene3D" id="2.40.100.10">
    <property type="entry name" value="Cyclophilin-like"/>
    <property type="match status" value="1"/>
</dbReference>
<dbReference type="AlphaFoldDB" id="A0A7R9TCE0"/>
<gene>
    <name evidence="4" type="ORF">MPUS1402_LOCUS2845</name>
</gene>
<sequence length="332" mass="36707">MTTTAPDVCDYDFYTTQGVMTIRAWRKLSPHGADRLYNLARLGYYDRSALYRVIPGYVVQFGIAADATVATTYDASNAAARVPDEGLNEAWGGTNGRYWVSYAGSGETSESVKCTQRTAELFINLADNAARFDPMEYAAFAKVIDGVEVMDRFYAGYGDVNGCVAHAEFAFACNGPVEATMYNTGISYVDASFPKLDRVGWVDVIPDPGDLRGNMHGEWIQNEAGEGALSWLMVCLFLVVIAAGYARRLTVNKKMGNRFLDFIWNTPSIRALVTRLSERKGVEILESSRNRPGEWTEAEEVEWTLREPPASPPPPPRPPESEVYPASYDVAP</sequence>
<evidence type="ECO:0000256" key="2">
    <source>
        <dbReference type="SAM" id="Phobius"/>
    </source>
</evidence>
<keyword evidence="2" id="KW-1133">Transmembrane helix</keyword>
<dbReference type="EMBL" id="HBDY01003793">
    <property type="protein sequence ID" value="CAD8231596.1"/>
    <property type="molecule type" value="Transcribed_RNA"/>
</dbReference>
<evidence type="ECO:0000256" key="1">
    <source>
        <dbReference type="SAM" id="MobiDB-lite"/>
    </source>
</evidence>
<dbReference type="InterPro" id="IPR002130">
    <property type="entry name" value="Cyclophilin-type_PPIase_dom"/>
</dbReference>
<dbReference type="SUPFAM" id="SSF50891">
    <property type="entry name" value="Cyclophilin-like"/>
    <property type="match status" value="1"/>
</dbReference>
<evidence type="ECO:0000313" key="4">
    <source>
        <dbReference type="EMBL" id="CAD8231596.1"/>
    </source>
</evidence>
<name>A0A7R9TCE0_MICPS</name>
<reference evidence="4" key="1">
    <citation type="submission" date="2021-01" db="EMBL/GenBank/DDBJ databases">
        <authorList>
            <person name="Corre E."/>
            <person name="Pelletier E."/>
            <person name="Niang G."/>
            <person name="Scheremetjew M."/>
            <person name="Finn R."/>
            <person name="Kale V."/>
            <person name="Holt S."/>
            <person name="Cochrane G."/>
            <person name="Meng A."/>
            <person name="Brown T."/>
            <person name="Cohen L."/>
        </authorList>
    </citation>
    <scope>NUCLEOTIDE SEQUENCE</scope>
    <source>
        <strain evidence="4">RCC1614</strain>
    </source>
</reference>
<feature type="domain" description="PPIase cyclophilin-type" evidence="3">
    <location>
        <begin position="18"/>
        <end position="153"/>
    </location>
</feature>
<dbReference type="InterPro" id="IPR029000">
    <property type="entry name" value="Cyclophilin-like_dom_sf"/>
</dbReference>
<protein>
    <recommendedName>
        <fullName evidence="3">PPIase cyclophilin-type domain-containing protein</fullName>
    </recommendedName>
</protein>
<evidence type="ECO:0000259" key="3">
    <source>
        <dbReference type="PROSITE" id="PS50072"/>
    </source>
</evidence>
<dbReference type="GO" id="GO:0003755">
    <property type="term" value="F:peptidyl-prolyl cis-trans isomerase activity"/>
    <property type="evidence" value="ECO:0007669"/>
    <property type="project" value="InterPro"/>
</dbReference>
<keyword evidence="2" id="KW-0472">Membrane</keyword>
<feature type="compositionally biased region" description="Pro residues" evidence="1">
    <location>
        <begin position="309"/>
        <end position="318"/>
    </location>
</feature>
<proteinExistence type="predicted"/>
<dbReference type="PROSITE" id="PS50072">
    <property type="entry name" value="CSA_PPIASE_2"/>
    <property type="match status" value="1"/>
</dbReference>
<accession>A0A7R9TCE0</accession>
<organism evidence="4">
    <name type="scientific">Micromonas pusilla</name>
    <name type="common">Picoplanktonic green alga</name>
    <name type="synonym">Chromulina pusilla</name>
    <dbReference type="NCBI Taxonomy" id="38833"/>
    <lineage>
        <taxon>Eukaryota</taxon>
        <taxon>Viridiplantae</taxon>
        <taxon>Chlorophyta</taxon>
        <taxon>Mamiellophyceae</taxon>
        <taxon>Mamiellales</taxon>
        <taxon>Mamiellaceae</taxon>
        <taxon>Micromonas</taxon>
    </lineage>
</organism>
<dbReference type="Pfam" id="PF00160">
    <property type="entry name" value="Pro_isomerase"/>
    <property type="match status" value="1"/>
</dbReference>
<feature type="region of interest" description="Disordered" evidence="1">
    <location>
        <begin position="287"/>
        <end position="332"/>
    </location>
</feature>